<dbReference type="Gene3D" id="3.40.50.720">
    <property type="entry name" value="NAD(P)-binding Rossmann-like Domain"/>
    <property type="match status" value="1"/>
</dbReference>
<dbReference type="InterPro" id="IPR008927">
    <property type="entry name" value="6-PGluconate_DH-like_C_sf"/>
</dbReference>
<dbReference type="RefSeq" id="WP_045547525.1">
    <property type="nucleotide sequence ID" value="NZ_JZDQ02000040.1"/>
</dbReference>
<dbReference type="Pfam" id="PF03446">
    <property type="entry name" value="NAD_binding_2"/>
    <property type="match status" value="1"/>
</dbReference>
<gene>
    <name evidence="3" type="ORF">UG56_023100</name>
</gene>
<evidence type="ECO:0000259" key="1">
    <source>
        <dbReference type="Pfam" id="PF03446"/>
    </source>
</evidence>
<dbReference type="AlphaFoldDB" id="A0A1J4N1F3"/>
<protein>
    <submittedName>
        <fullName evidence="3">Phosphogluconate dehydrogenase</fullName>
    </submittedName>
</protein>
<dbReference type="Proteomes" id="UP000033772">
    <property type="component" value="Unassembled WGS sequence"/>
</dbReference>
<dbReference type="InterPro" id="IPR036291">
    <property type="entry name" value="NAD(P)-bd_dom_sf"/>
</dbReference>
<name>A0A1J4N1F3_9ACTN</name>
<feature type="domain" description="6-phosphogluconate dehydrogenase NADP-binding" evidence="1">
    <location>
        <begin position="16"/>
        <end position="147"/>
    </location>
</feature>
<proteinExistence type="predicted"/>
<dbReference type="GO" id="GO:0050661">
    <property type="term" value="F:NADP binding"/>
    <property type="evidence" value="ECO:0007669"/>
    <property type="project" value="InterPro"/>
</dbReference>
<dbReference type="Pfam" id="PF09130">
    <property type="entry name" value="DUF1932"/>
    <property type="match status" value="1"/>
</dbReference>
<accession>A0A1J4N1F3</accession>
<sequence>MSHSTISDSPLQATHVAILGLGEVGRIYGAALAEAGHRVTGFDPYLHEAPAGVEVADTLEKAVEDARIVVVLTAASASRSVAESVAGALAPDAVYADFTSSGPLEKRELATVFEGRADVRLVDVAILGPVILLGTATPLMAAGPAGEVVAELMRPLGTPVEVVGGDLGDAMAHKLLRSVFMKGLASVVVEAVGAGRAAGMEEWVRGQIAGVLAGDGQAVIDRFLTGTAKHAARRAAEMRSTGAYLADLGVHAEMTEASMTALERIAGGGKPS</sequence>
<evidence type="ECO:0000313" key="3">
    <source>
        <dbReference type="EMBL" id="OIJ24376.1"/>
    </source>
</evidence>
<dbReference type="InterPro" id="IPR013328">
    <property type="entry name" value="6PGD_dom2"/>
</dbReference>
<reference evidence="3" key="1">
    <citation type="submission" date="2016-10" db="EMBL/GenBank/DDBJ databases">
        <title>Draft Genome Sequence of Nocardioides luteus Strain BAFB, an Alkane-Degrading Bacterium Isolated from JP-7 Polluted Soil.</title>
        <authorList>
            <person name="Brown L."/>
            <person name="Ruiz O.N."/>
            <person name="Gunasekera T."/>
        </authorList>
    </citation>
    <scope>NUCLEOTIDE SEQUENCE [LARGE SCALE GENOMIC DNA]</scope>
    <source>
        <strain evidence="3">BAFB</strain>
    </source>
</reference>
<dbReference type="OrthoDB" id="943692at2"/>
<evidence type="ECO:0000313" key="4">
    <source>
        <dbReference type="Proteomes" id="UP000033772"/>
    </source>
</evidence>
<comment type="caution">
    <text evidence="3">The sequence shown here is derived from an EMBL/GenBank/DDBJ whole genome shotgun (WGS) entry which is preliminary data.</text>
</comment>
<dbReference type="SUPFAM" id="SSF48179">
    <property type="entry name" value="6-phosphogluconate dehydrogenase C-terminal domain-like"/>
    <property type="match status" value="1"/>
</dbReference>
<keyword evidence="4" id="KW-1185">Reference proteome</keyword>
<organism evidence="3 4">
    <name type="scientific">Nocardioides luteus</name>
    <dbReference type="NCBI Taxonomy" id="1844"/>
    <lineage>
        <taxon>Bacteria</taxon>
        <taxon>Bacillati</taxon>
        <taxon>Actinomycetota</taxon>
        <taxon>Actinomycetes</taxon>
        <taxon>Propionibacteriales</taxon>
        <taxon>Nocardioidaceae</taxon>
        <taxon>Nocardioides</taxon>
    </lineage>
</organism>
<dbReference type="InterPro" id="IPR006115">
    <property type="entry name" value="6PGDH_NADP-bd"/>
</dbReference>
<dbReference type="EMBL" id="JZDQ02000040">
    <property type="protein sequence ID" value="OIJ24376.1"/>
    <property type="molecule type" value="Genomic_DNA"/>
</dbReference>
<feature type="domain" description="Phosphogluconate dehydrogenase NAD-binding putative C-terminal" evidence="2">
    <location>
        <begin position="197"/>
        <end position="264"/>
    </location>
</feature>
<dbReference type="SUPFAM" id="SSF51735">
    <property type="entry name" value="NAD(P)-binding Rossmann-fold domains"/>
    <property type="match status" value="1"/>
</dbReference>
<dbReference type="InterPro" id="IPR015814">
    <property type="entry name" value="Pgluconate_DH_NAD-bd_C"/>
</dbReference>
<evidence type="ECO:0000259" key="2">
    <source>
        <dbReference type="Pfam" id="PF09130"/>
    </source>
</evidence>
<dbReference type="STRING" id="1844.UG56_023100"/>
<dbReference type="Gene3D" id="1.10.1040.10">
    <property type="entry name" value="N-(1-d-carboxylethyl)-l-norvaline Dehydrogenase, domain 2"/>
    <property type="match status" value="1"/>
</dbReference>